<name>A0A1N7DP73_9EURY</name>
<dbReference type="STRING" id="308853.SAMN05421752_102409"/>
<dbReference type="AlphaFoldDB" id="A0A1N7DP73"/>
<dbReference type="Pfam" id="PF26071">
    <property type="entry name" value="DUF8028"/>
    <property type="match status" value="1"/>
</dbReference>
<dbReference type="InterPro" id="IPR058341">
    <property type="entry name" value="DUF8028"/>
</dbReference>
<dbReference type="OrthoDB" id="155622at2157"/>
<proteinExistence type="predicted"/>
<keyword evidence="1" id="KW-0812">Transmembrane</keyword>
<sequence>MHLENSVTAAGFWLGILLPIAYLPVFFTGIDSTETLSIFLGLVVVHAAALVIGHDYTGSRSR</sequence>
<dbReference type="EMBL" id="FTNR01000002">
    <property type="protein sequence ID" value="SIR77589.1"/>
    <property type="molecule type" value="Genomic_DNA"/>
</dbReference>
<evidence type="ECO:0000313" key="3">
    <source>
        <dbReference type="Proteomes" id="UP000185936"/>
    </source>
</evidence>
<gene>
    <name evidence="2" type="ORF">SAMN05421752_102409</name>
</gene>
<feature type="transmembrane region" description="Helical" evidence="1">
    <location>
        <begin position="36"/>
        <end position="53"/>
    </location>
</feature>
<organism evidence="2 3">
    <name type="scientific">Natronorubrum thiooxidans</name>
    <dbReference type="NCBI Taxonomy" id="308853"/>
    <lineage>
        <taxon>Archaea</taxon>
        <taxon>Methanobacteriati</taxon>
        <taxon>Methanobacteriota</taxon>
        <taxon>Stenosarchaea group</taxon>
        <taxon>Halobacteria</taxon>
        <taxon>Halobacteriales</taxon>
        <taxon>Natrialbaceae</taxon>
        <taxon>Natronorubrum</taxon>
    </lineage>
</organism>
<reference evidence="3" key="1">
    <citation type="submission" date="2017-01" db="EMBL/GenBank/DDBJ databases">
        <authorList>
            <person name="Varghese N."/>
            <person name="Submissions S."/>
        </authorList>
    </citation>
    <scope>NUCLEOTIDE SEQUENCE [LARGE SCALE GENOMIC DNA]</scope>
    <source>
        <strain evidence="3">type strain: HArc-</strain>
    </source>
</reference>
<keyword evidence="1" id="KW-0472">Membrane</keyword>
<feature type="transmembrane region" description="Helical" evidence="1">
    <location>
        <begin position="12"/>
        <end position="30"/>
    </location>
</feature>
<keyword evidence="3" id="KW-1185">Reference proteome</keyword>
<keyword evidence="1" id="KW-1133">Transmembrane helix</keyword>
<evidence type="ECO:0000256" key="1">
    <source>
        <dbReference type="SAM" id="Phobius"/>
    </source>
</evidence>
<dbReference type="Proteomes" id="UP000185936">
    <property type="component" value="Unassembled WGS sequence"/>
</dbReference>
<dbReference type="RefSeq" id="WP_076608078.1">
    <property type="nucleotide sequence ID" value="NZ_FTNR01000002.1"/>
</dbReference>
<protein>
    <submittedName>
        <fullName evidence="2">Uncharacterized protein</fullName>
    </submittedName>
</protein>
<evidence type="ECO:0000313" key="2">
    <source>
        <dbReference type="EMBL" id="SIR77589.1"/>
    </source>
</evidence>
<accession>A0A1N7DP73</accession>